<dbReference type="OMA" id="HKDWYPS"/>
<dbReference type="EMBL" id="KL979243">
    <property type="protein sequence ID" value="KFK23429.1"/>
    <property type="molecule type" value="Genomic_DNA"/>
</dbReference>
<dbReference type="Gene3D" id="1.20.58.1380">
    <property type="match status" value="1"/>
</dbReference>
<dbReference type="Pfam" id="PF08801">
    <property type="entry name" value="Nucleoporin_N"/>
    <property type="match status" value="1"/>
</dbReference>
<name>A0A087G0M7_ARAAL</name>
<keyword evidence="12" id="KW-1185">Reference proteome</keyword>
<evidence type="ECO:0000256" key="7">
    <source>
        <dbReference type="ARBA" id="ARBA00023242"/>
    </source>
</evidence>
<dbReference type="PANTHER" id="PTHR13405">
    <property type="entry name" value="NUCLEAR PORE COMPLEX PROTEIN NUP133"/>
    <property type="match status" value="1"/>
</dbReference>
<keyword evidence="4" id="KW-0509">mRNA transport</keyword>
<dbReference type="Gene3D" id="2.130.10.10">
    <property type="entry name" value="YVTN repeat-like/Quinoprotein amine dehydrogenase"/>
    <property type="match status" value="1"/>
</dbReference>
<feature type="domain" description="Nucleoporin Nup133/Nup155-like C-terminal" evidence="9">
    <location>
        <begin position="959"/>
        <end position="1089"/>
    </location>
</feature>
<evidence type="ECO:0000256" key="4">
    <source>
        <dbReference type="ARBA" id="ARBA00022816"/>
    </source>
</evidence>
<dbReference type="Proteomes" id="UP000029120">
    <property type="component" value="Unassembled WGS sequence"/>
</dbReference>
<dbReference type="GO" id="GO:0017056">
    <property type="term" value="F:structural constituent of nuclear pore"/>
    <property type="evidence" value="ECO:0007669"/>
    <property type="project" value="InterPro"/>
</dbReference>
<keyword evidence="5" id="KW-0653">Protein transport</keyword>
<keyword evidence="3" id="KW-0813">Transport</keyword>
<evidence type="ECO:0000313" key="12">
    <source>
        <dbReference type="Proteomes" id="UP000029120"/>
    </source>
</evidence>
<evidence type="ECO:0000259" key="9">
    <source>
        <dbReference type="Pfam" id="PF03177"/>
    </source>
</evidence>
<dbReference type="PANTHER" id="PTHR13405:SF11">
    <property type="entry name" value="NUCLEAR PORE COMPLEX PROTEIN NUP133"/>
    <property type="match status" value="1"/>
</dbReference>
<dbReference type="InterPro" id="IPR015943">
    <property type="entry name" value="WD40/YVTN_repeat-like_dom_sf"/>
</dbReference>
<feature type="compositionally biased region" description="Basic and acidic residues" evidence="8">
    <location>
        <begin position="509"/>
        <end position="518"/>
    </location>
</feature>
<evidence type="ECO:0000256" key="8">
    <source>
        <dbReference type="SAM" id="MobiDB-lite"/>
    </source>
</evidence>
<evidence type="ECO:0008006" key="13">
    <source>
        <dbReference type="Google" id="ProtNLM"/>
    </source>
</evidence>
<dbReference type="SUPFAM" id="SSF117289">
    <property type="entry name" value="Nucleoporin domain"/>
    <property type="match status" value="1"/>
</dbReference>
<dbReference type="FunFam" id="1.20.58.1380:FF:000005">
    <property type="entry name" value="Nuclear pore complex protein NUP133"/>
    <property type="match status" value="1"/>
</dbReference>
<evidence type="ECO:0000256" key="1">
    <source>
        <dbReference type="ARBA" id="ARBA00004259"/>
    </source>
</evidence>
<comment type="similarity">
    <text evidence="2">Belongs to the nucleoporin Nup133 family.</text>
</comment>
<proteinExistence type="inferred from homology"/>
<gene>
    <name evidence="11" type="ORF">AALP_AAs45999U001500</name>
</gene>
<evidence type="ECO:0000313" key="11">
    <source>
        <dbReference type="EMBL" id="KFK23429.1"/>
    </source>
</evidence>
<organism evidence="11 12">
    <name type="scientific">Arabis alpina</name>
    <name type="common">Alpine rock-cress</name>
    <dbReference type="NCBI Taxonomy" id="50452"/>
    <lineage>
        <taxon>Eukaryota</taxon>
        <taxon>Viridiplantae</taxon>
        <taxon>Streptophyta</taxon>
        <taxon>Embryophyta</taxon>
        <taxon>Tracheophyta</taxon>
        <taxon>Spermatophyta</taxon>
        <taxon>Magnoliopsida</taxon>
        <taxon>eudicotyledons</taxon>
        <taxon>Gunneridae</taxon>
        <taxon>Pentapetalae</taxon>
        <taxon>rosids</taxon>
        <taxon>malvids</taxon>
        <taxon>Brassicales</taxon>
        <taxon>Brassicaceae</taxon>
        <taxon>Arabideae</taxon>
        <taxon>Arabis</taxon>
    </lineage>
</organism>
<dbReference type="OrthoDB" id="103454at2759"/>
<evidence type="ECO:0000256" key="3">
    <source>
        <dbReference type="ARBA" id="ARBA00022448"/>
    </source>
</evidence>
<keyword evidence="7" id="KW-0539">Nucleus</keyword>
<evidence type="ECO:0000256" key="5">
    <source>
        <dbReference type="ARBA" id="ARBA00022927"/>
    </source>
</evidence>
<comment type="subcellular location">
    <subcellularLocation>
        <location evidence="1">Nucleus envelope</location>
    </subcellularLocation>
</comment>
<evidence type="ECO:0000259" key="10">
    <source>
        <dbReference type="Pfam" id="PF08801"/>
    </source>
</evidence>
<evidence type="ECO:0000256" key="6">
    <source>
        <dbReference type="ARBA" id="ARBA00023010"/>
    </source>
</evidence>
<feature type="domain" description="Nucleoporin Nup133/Nup155-like N-terminal" evidence="10">
    <location>
        <begin position="51"/>
        <end position="484"/>
    </location>
</feature>
<keyword evidence="6" id="KW-0811">Translocation</keyword>
<sequence>MFSPLTKNRARVAPPATNNRRDDLISDRPATGTPAPWAPRLSVLARVSPGDQLKPVFVGEFPQLVRDEQATNNSHVSVSGGMDKQTCLSWFNTGTKLFVWGHLTSRKCLVLDIPLTIQEPATTVAKSWLVSVVPWDTSAAPPTRAARSRCPVGIVMCNRITRAVVYWSDIFSGQEAAPVTNLGSSQDKSSSFSYRQSNGRRSTRAVSSDLNSLITSPVGTIERLCIAIVCSSDGELWQFTCSPTGVKSNHLHLNVSSSSISEGYPRSLIWRFSPGLARESCCQFFMLTDCDIHCFAIDPYPALTISKVWHHEIVGTDGDSGIKKDIASQKQIWPLDLQVDDQGKVITVLVATICMDRASSSSYTQYSLLTLEHKSEMRFSDGREERVLEKQAPIQVIIPKARVEDKDFLFSMKLRVGGRPPGSAIILSGDGTATVCYCHGNSTRLYKFDLPYDAGKVLDASVLSSTDEHEYGAWTVLTEKAGVWAIPEKAVLLGGVEPPERSLSLKGSSNERSRDETRSTPYGIDRTARWENSDLQNSGDKGNPKMGFNRQTACEEESEALLGQHFEDFLLSGKVDGSLEKLSESGAFDKDGETNVFARKSKSIVDTLAKHWTTTRGAEIVAMTVISAQLVEKQQKHEKFLHFLALSKCHEELCSKQRHSLQIILENGEKLAAMIQLRELQNLINQSRSAIFGSPHPGSEDQVSCALWDLIQFVGEAARRNTVLLMDRDNAEVFYSKVSELEEVFHCLKRQLEYIIRAEQPLGIQVQRACELSNACATILRTAFDYKNEHQMWYPPLEGLIPWHSRHVVCDGLWCIASFMLRLLSEASRIDISAKSDIYMHLEVLTEVLLEACASSTTAKLEREDENKGFLDEYWTRRDTIFDCLYQQAKEFMEADFQGVNERTEKTDEDIFRNRCSNLLSVAKRHAGYKIMWRICYDLNDTELLRNLMHEGVGPQGGFSYFVFQQLYNMKQFSKLLRLGEEFQDELLIFLKRHSDLLWLHQVFLHQFSSASDTLHELALAQDEESMTTIEERTVPEPEDVQPTFADRKRFLNLSKIAYVADKVANSQSKVKRIEADLKLLKLQEEVTKGVPTDGKSRNRLLRPEELIEICLGIGGRWMAIKAFEVFAWTSCTFRENHRSLLEECWRKAANEDEWVMLHQASSNDGWSDKETLQNLRNTALFQASNRCYGPNRINTYDGEFTQVLPLRRENPEDSTSSVEDVLMSHKDFAEAGKLMLSAIMLGCVEEGIVAEDESSPME</sequence>
<evidence type="ECO:0000256" key="2">
    <source>
        <dbReference type="ARBA" id="ARBA00005569"/>
    </source>
</evidence>
<dbReference type="GO" id="GO:0016973">
    <property type="term" value="P:poly(A)+ mRNA export from nucleus"/>
    <property type="evidence" value="ECO:0007669"/>
    <property type="project" value="TreeGrafter"/>
</dbReference>
<dbReference type="GO" id="GO:0031080">
    <property type="term" value="C:nuclear pore outer ring"/>
    <property type="evidence" value="ECO:0007669"/>
    <property type="project" value="TreeGrafter"/>
</dbReference>
<accession>A0A087G0M7</accession>
<feature type="region of interest" description="Disordered" evidence="8">
    <location>
        <begin position="180"/>
        <end position="200"/>
    </location>
</feature>
<feature type="region of interest" description="Disordered" evidence="8">
    <location>
        <begin position="1"/>
        <end position="33"/>
    </location>
</feature>
<dbReference type="InterPro" id="IPR007187">
    <property type="entry name" value="Nucleoporin_Nup133/Nup155_C"/>
</dbReference>
<dbReference type="AlphaFoldDB" id="A0A087G0M7"/>
<dbReference type="InterPro" id="IPR014908">
    <property type="entry name" value="Nucleoporin_Nup133/Nup155_N"/>
</dbReference>
<protein>
    <recommendedName>
        <fullName evidence="13">Nucleoporin Nup133/Nup155-like N-terminal domain-containing protein</fullName>
    </recommendedName>
</protein>
<dbReference type="GO" id="GO:0006606">
    <property type="term" value="P:protein import into nucleus"/>
    <property type="evidence" value="ECO:0007669"/>
    <property type="project" value="TreeGrafter"/>
</dbReference>
<feature type="compositionally biased region" description="Polar residues" evidence="8">
    <location>
        <begin position="181"/>
        <end position="200"/>
    </location>
</feature>
<reference evidence="12" key="1">
    <citation type="journal article" date="2015" name="Nat. Plants">
        <title>Genome expansion of Arabis alpina linked with retrotransposition and reduced symmetric DNA methylation.</title>
        <authorList>
            <person name="Willing E.M."/>
            <person name="Rawat V."/>
            <person name="Mandakova T."/>
            <person name="Maumus F."/>
            <person name="James G.V."/>
            <person name="Nordstroem K.J."/>
            <person name="Becker C."/>
            <person name="Warthmann N."/>
            <person name="Chica C."/>
            <person name="Szarzynska B."/>
            <person name="Zytnicki M."/>
            <person name="Albani M.C."/>
            <person name="Kiefer C."/>
            <person name="Bergonzi S."/>
            <person name="Castaings L."/>
            <person name="Mateos J.L."/>
            <person name="Berns M.C."/>
            <person name="Bujdoso N."/>
            <person name="Piofczyk T."/>
            <person name="de Lorenzo L."/>
            <person name="Barrero-Sicilia C."/>
            <person name="Mateos I."/>
            <person name="Piednoel M."/>
            <person name="Hagmann J."/>
            <person name="Chen-Min-Tao R."/>
            <person name="Iglesias-Fernandez R."/>
            <person name="Schuster S.C."/>
            <person name="Alonso-Blanco C."/>
            <person name="Roudier F."/>
            <person name="Carbonero P."/>
            <person name="Paz-Ares J."/>
            <person name="Davis S.J."/>
            <person name="Pecinka A."/>
            <person name="Quesneville H."/>
            <person name="Colot V."/>
            <person name="Lysak M.A."/>
            <person name="Weigel D."/>
            <person name="Coupland G."/>
            <person name="Schneeberger K."/>
        </authorList>
    </citation>
    <scope>NUCLEOTIDE SEQUENCE [LARGE SCALE GENOMIC DNA]</scope>
    <source>
        <strain evidence="12">cv. Pajares</strain>
    </source>
</reference>
<dbReference type="GO" id="GO:0000972">
    <property type="term" value="P:transcription-dependent tethering of RNA polymerase II gene DNA at nuclear periphery"/>
    <property type="evidence" value="ECO:0007669"/>
    <property type="project" value="TreeGrafter"/>
</dbReference>
<dbReference type="eggNOG" id="ENOG502QSBC">
    <property type="taxonomic scope" value="Eukaryota"/>
</dbReference>
<dbReference type="Gramene" id="KFK23429">
    <property type="protein sequence ID" value="KFK23429"/>
    <property type="gene ID" value="AALP_AAs45999U001500"/>
</dbReference>
<dbReference type="InterPro" id="IPR037624">
    <property type="entry name" value="Nup133-like"/>
</dbReference>
<dbReference type="Pfam" id="PF03177">
    <property type="entry name" value="Nucleoporin_C"/>
    <property type="match status" value="1"/>
</dbReference>
<feature type="region of interest" description="Disordered" evidence="8">
    <location>
        <begin position="500"/>
        <end position="547"/>
    </location>
</feature>